<dbReference type="GO" id="GO:0051321">
    <property type="term" value="P:meiotic cell cycle"/>
    <property type="evidence" value="ECO:0007669"/>
    <property type="project" value="UniProtKB-KW"/>
</dbReference>
<proteinExistence type="predicted"/>
<dbReference type="STRING" id="29655.A0A0K9PJZ9"/>
<dbReference type="GO" id="GO:0090173">
    <property type="term" value="P:regulation of synaptonemal complex assembly"/>
    <property type="evidence" value="ECO:0007669"/>
    <property type="project" value="InterPro"/>
</dbReference>
<dbReference type="AlphaFoldDB" id="A0A0K9PJZ9"/>
<dbReference type="Gene3D" id="1.25.40.10">
    <property type="entry name" value="Tetratricopeptide repeat domain"/>
    <property type="match status" value="2"/>
</dbReference>
<dbReference type="InterPro" id="IPR013940">
    <property type="entry name" value="Spo22/ZIP4/TEX11"/>
</dbReference>
<evidence type="ECO:0000313" key="4">
    <source>
        <dbReference type="Proteomes" id="UP000036987"/>
    </source>
</evidence>
<organism evidence="3 4">
    <name type="scientific">Zostera marina</name>
    <name type="common">Eelgrass</name>
    <dbReference type="NCBI Taxonomy" id="29655"/>
    <lineage>
        <taxon>Eukaryota</taxon>
        <taxon>Viridiplantae</taxon>
        <taxon>Streptophyta</taxon>
        <taxon>Embryophyta</taxon>
        <taxon>Tracheophyta</taxon>
        <taxon>Spermatophyta</taxon>
        <taxon>Magnoliopsida</taxon>
        <taxon>Liliopsida</taxon>
        <taxon>Zosteraceae</taxon>
        <taxon>Zostera</taxon>
    </lineage>
</organism>
<dbReference type="OrthoDB" id="65716at2759"/>
<comment type="caution">
    <text evidence="3">The sequence shown here is derived from an EMBL/GenBank/DDBJ whole genome shotgun (WGS) entry which is preliminary data.</text>
</comment>
<dbReference type="Proteomes" id="UP000036987">
    <property type="component" value="Unassembled WGS sequence"/>
</dbReference>
<name>A0A0K9PJZ9_ZOSMR</name>
<dbReference type="PANTHER" id="PTHR40375:SF2">
    <property type="entry name" value="SPORULATION-SPECIFIC PROTEIN 22"/>
    <property type="match status" value="1"/>
</dbReference>
<evidence type="ECO:0000313" key="3">
    <source>
        <dbReference type="EMBL" id="KMZ68562.1"/>
    </source>
</evidence>
<dbReference type="OMA" id="NYETQMN"/>
<sequence>MKISDLPPSPAPPSSIAHVETLTNQLENLTLESPITPQWISALSAVSRSVSAAIAHLTPSTNLHFWKLAFRIWNSCVDIHNFTISCDDRSTAETQVKLRNAAADLLLIAGKPAGIPAPEFKAAGFFYKTGLLWYDLKVFDSAAACFEKATDLTAGVRLERVRDVEERKLLLDVNLARARTAWEVGDWNLTIALLNRSRNLLFGYPMCYRALAEQYLQFGKVELGKMKPIGGSSDLATSPSKLLNEALDLCDKGMRTCKHPDENIDFQNLKGRILRLLAAERLQTEDYEGALRCVRVLREGGGKEEHPSVGLVAMRAWVGMKRIVEAEKELKGMLANKSVPESVCLSGAEAFLAAAGIEAAKGILIGLVGRYRLGASAALRVVQRVVEGEGGGATAGRARVVAELVSDDRVVMAFSGDELEKECTAMHAILWNYAVEHFGLKDYETAAELFEKSMLYIKHDEMNRPRRANCYRVLCLCHLGLSQLDRGQEFINEADKYKVYLQKGAEKEAISQVEDLINCAEFNPEYLTLTAHEAMASNCIPAAIASLSTLLRLYSPGKTMPLPEVAVLRCIIQLFQKNHSVANELEILKYTRRVRVRISEIGAENFFPKGEIGAREMNWFAVHAWNMGLKLAKESKYDSGMEFLEMASDFYNMGKESAENTAMVCKALILTVASMIANEDEKESMLDSDIKKALEMLDKAKKILSSHSIAAASSMVIDDNRPLIEPGLYFLHTFNTYQILGRLSEDPSSKQLELIKNFVSSSSKNWTTLNLLQLGLVASQTSHPNPEVANFALKTCLSELLASPIPDYQLVSLTLRKLIGLTAFTIKEDDCKMNVAYEVYLQAYRIIVGLKNNEYPNEEGKWLAVSAWNRSIVAARLGQLELAIKWMKMGFALGTHLKGMENYLPKMKECLATIEKTITEEENNMVTS</sequence>
<dbReference type="InterPro" id="IPR011990">
    <property type="entry name" value="TPR-like_helical_dom_sf"/>
</dbReference>
<reference evidence="4" key="1">
    <citation type="journal article" date="2016" name="Nature">
        <title>The genome of the seagrass Zostera marina reveals angiosperm adaptation to the sea.</title>
        <authorList>
            <person name="Olsen J.L."/>
            <person name="Rouze P."/>
            <person name="Verhelst B."/>
            <person name="Lin Y.-C."/>
            <person name="Bayer T."/>
            <person name="Collen J."/>
            <person name="Dattolo E."/>
            <person name="De Paoli E."/>
            <person name="Dittami S."/>
            <person name="Maumus F."/>
            <person name="Michel G."/>
            <person name="Kersting A."/>
            <person name="Lauritano C."/>
            <person name="Lohaus R."/>
            <person name="Toepel M."/>
            <person name="Tonon T."/>
            <person name="Vanneste K."/>
            <person name="Amirebrahimi M."/>
            <person name="Brakel J."/>
            <person name="Bostroem C."/>
            <person name="Chovatia M."/>
            <person name="Grimwood J."/>
            <person name="Jenkins J.W."/>
            <person name="Jueterbock A."/>
            <person name="Mraz A."/>
            <person name="Stam W.T."/>
            <person name="Tice H."/>
            <person name="Bornberg-Bauer E."/>
            <person name="Green P.J."/>
            <person name="Pearson G.A."/>
            <person name="Procaccini G."/>
            <person name="Duarte C.M."/>
            <person name="Schmutz J."/>
            <person name="Reusch T.B.H."/>
            <person name="Van de Peer Y."/>
        </authorList>
    </citation>
    <scope>NUCLEOTIDE SEQUENCE [LARGE SCALE GENOMIC DNA]</scope>
    <source>
        <strain evidence="4">cv. Finnish</strain>
    </source>
</reference>
<dbReference type="PANTHER" id="PTHR40375">
    <property type="entry name" value="SPORULATION-SPECIFIC PROTEIN 22"/>
    <property type="match status" value="1"/>
</dbReference>
<dbReference type="EMBL" id="LFYR01000834">
    <property type="protein sequence ID" value="KMZ68562.1"/>
    <property type="molecule type" value="Genomic_DNA"/>
</dbReference>
<gene>
    <name evidence="3" type="ORF">ZOSMA_237G00230</name>
</gene>
<accession>A0A0K9PJZ9</accession>
<dbReference type="InterPro" id="IPR039057">
    <property type="entry name" value="Spo22/ZIP4"/>
</dbReference>
<protein>
    <recommendedName>
        <fullName evidence="2">Protein ZIP4 homolog</fullName>
    </recommendedName>
</protein>
<evidence type="ECO:0000256" key="1">
    <source>
        <dbReference type="ARBA" id="ARBA00023254"/>
    </source>
</evidence>
<evidence type="ECO:0000256" key="2">
    <source>
        <dbReference type="ARBA" id="ARBA00031845"/>
    </source>
</evidence>
<dbReference type="Pfam" id="PF08631">
    <property type="entry name" value="SPO22"/>
    <property type="match status" value="1"/>
</dbReference>
<keyword evidence="4" id="KW-1185">Reference proteome</keyword>
<dbReference type="SUPFAM" id="SSF48452">
    <property type="entry name" value="TPR-like"/>
    <property type="match status" value="1"/>
</dbReference>
<keyword evidence="1" id="KW-0469">Meiosis</keyword>